<keyword evidence="1" id="KW-0472">Membrane</keyword>
<evidence type="ECO:0000313" key="2">
    <source>
        <dbReference type="EMBL" id="SKA81831.1"/>
    </source>
</evidence>
<accession>A0A1T4WZ24</accession>
<dbReference type="Proteomes" id="UP000190105">
    <property type="component" value="Unassembled WGS sequence"/>
</dbReference>
<reference evidence="3" key="1">
    <citation type="submission" date="2017-02" db="EMBL/GenBank/DDBJ databases">
        <authorList>
            <person name="Varghese N."/>
            <person name="Submissions S."/>
        </authorList>
    </citation>
    <scope>NUCLEOTIDE SEQUENCE [LARGE SCALE GENOMIC DNA]</scope>
    <source>
        <strain evidence="3">USBA 833</strain>
    </source>
</reference>
<proteinExistence type="predicted"/>
<dbReference type="STRING" id="1147123.SAMN05443428_104123"/>
<keyword evidence="1" id="KW-0812">Transmembrane</keyword>
<name>A0A1T4WZ24_9CLOT</name>
<protein>
    <submittedName>
        <fullName evidence="2">Uncharacterized protein</fullName>
    </submittedName>
</protein>
<keyword evidence="3" id="KW-1185">Reference proteome</keyword>
<dbReference type="AlphaFoldDB" id="A0A1T4WZ24"/>
<sequence length="108" mass="12593">MRKGFMLIETVIISSVISIILICVTNLHIRAIEINRITKERDEAFNIARSVCEIYKGRNVVIPNDYTAFYVNDVYETYEEFLNSPMEGVSNNDLDFFIDKNYKKKDTV</sequence>
<dbReference type="EMBL" id="FUYH01000004">
    <property type="protein sequence ID" value="SKA81831.1"/>
    <property type="molecule type" value="Genomic_DNA"/>
</dbReference>
<organism evidence="2 3">
    <name type="scientific">Caloramator quimbayensis</name>
    <dbReference type="NCBI Taxonomy" id="1147123"/>
    <lineage>
        <taxon>Bacteria</taxon>
        <taxon>Bacillati</taxon>
        <taxon>Bacillota</taxon>
        <taxon>Clostridia</taxon>
        <taxon>Eubacteriales</taxon>
        <taxon>Clostridiaceae</taxon>
        <taxon>Caloramator</taxon>
    </lineage>
</organism>
<feature type="transmembrane region" description="Helical" evidence="1">
    <location>
        <begin position="6"/>
        <end position="29"/>
    </location>
</feature>
<gene>
    <name evidence="2" type="ORF">SAMN05443428_104123</name>
</gene>
<dbReference type="RefSeq" id="WP_078695752.1">
    <property type="nucleotide sequence ID" value="NZ_FUYH01000004.1"/>
</dbReference>
<keyword evidence="1" id="KW-1133">Transmembrane helix</keyword>
<evidence type="ECO:0000313" key="3">
    <source>
        <dbReference type="Proteomes" id="UP000190105"/>
    </source>
</evidence>
<evidence type="ECO:0000256" key="1">
    <source>
        <dbReference type="SAM" id="Phobius"/>
    </source>
</evidence>